<dbReference type="KEGG" id="aay:WYH_02683"/>
<dbReference type="PROSITE" id="PS50035">
    <property type="entry name" value="PLD"/>
    <property type="match status" value="2"/>
</dbReference>
<dbReference type="GO" id="GO:0005576">
    <property type="term" value="C:extracellular region"/>
    <property type="evidence" value="ECO:0007669"/>
    <property type="project" value="UniProtKB-SubCell"/>
</dbReference>
<dbReference type="PATRIC" id="fig|1267766.3.peg.2718"/>
<dbReference type="CDD" id="cd09111">
    <property type="entry name" value="PLDc_ymdC_like_1"/>
    <property type="match status" value="1"/>
</dbReference>
<accession>A0A0F7KTH4</accession>
<proteinExistence type="predicted"/>
<organism evidence="6 7">
    <name type="scientific">Croceibacterium atlanticum</name>
    <dbReference type="NCBI Taxonomy" id="1267766"/>
    <lineage>
        <taxon>Bacteria</taxon>
        <taxon>Pseudomonadati</taxon>
        <taxon>Pseudomonadota</taxon>
        <taxon>Alphaproteobacteria</taxon>
        <taxon>Sphingomonadales</taxon>
        <taxon>Erythrobacteraceae</taxon>
        <taxon>Croceibacterium</taxon>
    </lineage>
</organism>
<name>A0A0F7KTH4_9SPHN</name>
<evidence type="ECO:0000256" key="2">
    <source>
        <dbReference type="ARBA" id="ARBA00004613"/>
    </source>
</evidence>
<dbReference type="STRING" id="1267766.WYH_02683"/>
<evidence type="ECO:0000313" key="6">
    <source>
        <dbReference type="EMBL" id="AKH43713.1"/>
    </source>
</evidence>
<dbReference type="GO" id="GO:0032049">
    <property type="term" value="P:cardiolipin biosynthetic process"/>
    <property type="evidence" value="ECO:0007669"/>
    <property type="project" value="UniProtKB-ARBA"/>
</dbReference>
<dbReference type="Proteomes" id="UP000034392">
    <property type="component" value="Chromosome"/>
</dbReference>
<dbReference type="CDD" id="cd09113">
    <property type="entry name" value="PLDc_ymdC_like_2"/>
    <property type="match status" value="1"/>
</dbReference>
<comment type="function">
    <text evidence="1">Could be a virulence factor.</text>
</comment>
<dbReference type="Gene3D" id="3.30.870.10">
    <property type="entry name" value="Endonuclease Chain A"/>
    <property type="match status" value="2"/>
</dbReference>
<dbReference type="InterPro" id="IPR001736">
    <property type="entry name" value="PLipase_D/transphosphatidylase"/>
</dbReference>
<reference evidence="6" key="1">
    <citation type="submission" date="2015-05" db="EMBL/GenBank/DDBJ databases">
        <title>The complete genome of Altererythrobacter atlanticus strain 26DY36.</title>
        <authorList>
            <person name="Wu Y.-H."/>
            <person name="Cheng H."/>
            <person name="Wu X.-W."/>
        </authorList>
    </citation>
    <scope>NUCLEOTIDE SEQUENCE [LARGE SCALE GENOMIC DNA]</scope>
    <source>
        <strain evidence="6">26DY36</strain>
    </source>
</reference>
<evidence type="ECO:0000256" key="4">
    <source>
        <dbReference type="ARBA" id="ARBA00022525"/>
    </source>
</evidence>
<dbReference type="SUPFAM" id="SSF56024">
    <property type="entry name" value="Phospholipase D/nuclease"/>
    <property type="match status" value="2"/>
</dbReference>
<dbReference type="EMBL" id="CP011452">
    <property type="protein sequence ID" value="AKH43713.1"/>
    <property type="molecule type" value="Genomic_DNA"/>
</dbReference>
<evidence type="ECO:0000256" key="5">
    <source>
        <dbReference type="ARBA" id="ARBA00029594"/>
    </source>
</evidence>
<dbReference type="PANTHER" id="PTHR21248:SF12">
    <property type="entry name" value="CARDIOLIPIN SYNTHASE C"/>
    <property type="match status" value="1"/>
</dbReference>
<dbReference type="GO" id="GO:0030572">
    <property type="term" value="F:phosphatidyltransferase activity"/>
    <property type="evidence" value="ECO:0007669"/>
    <property type="project" value="UniProtKB-ARBA"/>
</dbReference>
<keyword evidence="7" id="KW-1185">Reference proteome</keyword>
<dbReference type="Pfam" id="PF13091">
    <property type="entry name" value="PLDc_2"/>
    <property type="match status" value="2"/>
</dbReference>
<keyword evidence="6" id="KW-0808">Transferase</keyword>
<dbReference type="AlphaFoldDB" id="A0A0F7KTH4"/>
<keyword evidence="4" id="KW-0964">Secreted</keyword>
<protein>
    <recommendedName>
        <fullName evidence="3">Phospholipase D</fullName>
    </recommendedName>
    <alternativeName>
        <fullName evidence="5">Choline phosphatase</fullName>
    </alternativeName>
</protein>
<gene>
    <name evidence="6" type="primary">clsA_2</name>
    <name evidence="6" type="ORF">WYH_02683</name>
</gene>
<evidence type="ECO:0000313" key="7">
    <source>
        <dbReference type="Proteomes" id="UP000034392"/>
    </source>
</evidence>
<dbReference type="PANTHER" id="PTHR21248">
    <property type="entry name" value="CARDIOLIPIN SYNTHASE"/>
    <property type="match status" value="1"/>
</dbReference>
<dbReference type="RefSeq" id="WP_053833585.1">
    <property type="nucleotide sequence ID" value="NZ_CP011452.2"/>
</dbReference>
<evidence type="ECO:0000256" key="3">
    <source>
        <dbReference type="ARBA" id="ARBA00018392"/>
    </source>
</evidence>
<sequence>MGHWAIIVVIVAALASALAILKIVFAVRSAAIPFQTESHAFVDTADTPLGAEAEVLANEKGALSGFSLMNEGGDAFAARLSLTELAVRSLDLQYYLWRNDLCGVLLLDALRKAAERGVRIRLLLDGNGALSLYSELAALSAASNVQVRIFNPFLSKRWHFLEYLTSFGRLNRRMHNKCFIADNAFAIIGGRNIGDEYFAVDEQSHFADLDALAVGPIVGQLSTDFDRFWSSSLAYPLEALCDRSATSPVSALADRLSQVMNLPLSQTYVQTIRSAPSLQIGLSNSLDWAPARLVSDDPAKALGRAKPSQLLGNRLNRILETPIREISLISAYFVPTAAGVDVFTAMREKGVEIRVITNSFAATDVWVVHAGYASYRKALLRKGIKLFELRGRRRSSGEKRNLLSSGASRRSGKAGKILRSTATTLHAKTFTIDRRRLFIGSFNFDPRSMHLNTELGCVIESPTLANRVEHALAKELLRSSYELKLSDRGKLVWMEHRAGMVIEHRAEPGTTAWQRIGIRALSNMPIEWLL</sequence>
<dbReference type="InterPro" id="IPR025202">
    <property type="entry name" value="PLD-like_dom"/>
</dbReference>
<comment type="subcellular location">
    <subcellularLocation>
        <location evidence="2">Secreted</location>
    </subcellularLocation>
</comment>
<evidence type="ECO:0000256" key="1">
    <source>
        <dbReference type="ARBA" id="ARBA00003145"/>
    </source>
</evidence>
<dbReference type="SMART" id="SM00155">
    <property type="entry name" value="PLDc"/>
    <property type="match status" value="2"/>
</dbReference>